<sequence>MQDYYFKQGYIANTAYHQKIYKNSEYEATFLAWQDCEHQVQQIVTSLFDEESQTYNKDPTLIQDMLLNHYAALYSVQQQVDIIRFWCFLAQIPIPKLQPSQTKALIAKFTNEEIKEVVKFLVNGKACGERPAARVVYEICIDF</sequence>
<accession>A0AAV7VX87</accession>
<organism evidence="1 2">
    <name type="scientific">Pleurodeles waltl</name>
    <name type="common">Iberian ribbed newt</name>
    <dbReference type="NCBI Taxonomy" id="8319"/>
    <lineage>
        <taxon>Eukaryota</taxon>
        <taxon>Metazoa</taxon>
        <taxon>Chordata</taxon>
        <taxon>Craniata</taxon>
        <taxon>Vertebrata</taxon>
        <taxon>Euteleostomi</taxon>
        <taxon>Amphibia</taxon>
        <taxon>Batrachia</taxon>
        <taxon>Caudata</taxon>
        <taxon>Salamandroidea</taxon>
        <taxon>Salamandridae</taxon>
        <taxon>Pleurodelinae</taxon>
        <taxon>Pleurodeles</taxon>
    </lineage>
</organism>
<keyword evidence="2" id="KW-1185">Reference proteome</keyword>
<reference evidence="1" key="1">
    <citation type="journal article" date="2022" name="bioRxiv">
        <title>Sequencing and chromosome-scale assembly of the giantPleurodeles waltlgenome.</title>
        <authorList>
            <person name="Brown T."/>
            <person name="Elewa A."/>
            <person name="Iarovenko S."/>
            <person name="Subramanian E."/>
            <person name="Araus A.J."/>
            <person name="Petzold A."/>
            <person name="Susuki M."/>
            <person name="Suzuki K.-i.T."/>
            <person name="Hayashi T."/>
            <person name="Toyoda A."/>
            <person name="Oliveira C."/>
            <person name="Osipova E."/>
            <person name="Leigh N.D."/>
            <person name="Simon A."/>
            <person name="Yun M.H."/>
        </authorList>
    </citation>
    <scope>NUCLEOTIDE SEQUENCE</scope>
    <source>
        <strain evidence="1">20211129_DDA</strain>
        <tissue evidence="1">Liver</tissue>
    </source>
</reference>
<name>A0AAV7VX87_PLEWA</name>
<evidence type="ECO:0000313" key="2">
    <source>
        <dbReference type="Proteomes" id="UP001066276"/>
    </source>
</evidence>
<comment type="caution">
    <text evidence="1">The sequence shown here is derived from an EMBL/GenBank/DDBJ whole genome shotgun (WGS) entry which is preliminary data.</text>
</comment>
<gene>
    <name evidence="1" type="ORF">NDU88_000337</name>
</gene>
<proteinExistence type="predicted"/>
<evidence type="ECO:0000313" key="1">
    <source>
        <dbReference type="EMBL" id="KAJ1204902.1"/>
    </source>
</evidence>
<dbReference type="Proteomes" id="UP001066276">
    <property type="component" value="Chromosome 1_2"/>
</dbReference>
<dbReference type="AlphaFoldDB" id="A0AAV7VX87"/>
<protein>
    <submittedName>
        <fullName evidence="1">Uncharacterized protein</fullName>
    </submittedName>
</protein>
<dbReference type="EMBL" id="JANPWB010000002">
    <property type="protein sequence ID" value="KAJ1204902.1"/>
    <property type="molecule type" value="Genomic_DNA"/>
</dbReference>